<dbReference type="EMBL" id="JQIM01000008">
    <property type="protein sequence ID" value="KGX16355.1"/>
    <property type="molecule type" value="Genomic_DNA"/>
</dbReference>
<name>A0AA40MH06_BURPE</name>
<dbReference type="Proteomes" id="UP000030475">
    <property type="component" value="Unassembled WGS sequence"/>
</dbReference>
<evidence type="ECO:0000313" key="1">
    <source>
        <dbReference type="EMBL" id="KGX16355.1"/>
    </source>
</evidence>
<evidence type="ECO:0000313" key="2">
    <source>
        <dbReference type="Proteomes" id="UP000030475"/>
    </source>
</evidence>
<gene>
    <name evidence="1" type="ORF">Y036_5019</name>
</gene>
<reference evidence="1 2" key="1">
    <citation type="submission" date="2014-08" db="EMBL/GenBank/DDBJ databases">
        <authorList>
            <person name="Bunnell A."/>
            <person name="Chain P.S."/>
            <person name="Chertkov O."/>
            <person name="Currie B.J."/>
            <person name="Daligault H.E."/>
            <person name="Davenport K.W."/>
            <person name="Davis C."/>
            <person name="Gleasner C.D."/>
            <person name="Johnson S.L."/>
            <person name="Kaestli M."/>
            <person name="Koren S."/>
            <person name="Kunde Y.A."/>
            <person name="Mayo M."/>
            <person name="McMurry K.K."/>
            <person name="Price E.P."/>
            <person name="Reitenga K.G."/>
            <person name="Robison R."/>
            <person name="Rosovitz M.J."/>
            <person name="Sarovich D.S."/>
            <person name="Teshima H."/>
        </authorList>
    </citation>
    <scope>NUCLEOTIDE SEQUENCE [LARGE SCALE GENOMIC DNA]</scope>
    <source>
        <strain evidence="1 2">MSHR44</strain>
    </source>
</reference>
<accession>A0AA40MH06</accession>
<proteinExistence type="predicted"/>
<sequence>MRLVVLRQAVHVLFRLHVKFLGPQLVLEADAVIVLAPARDRLALESALRRVAGQIPRRRRNGVVEAAENQRTVRIAVHESDDHFLSDPRNVDAAEVHAGPRLAHAYPAGIRCVIACVAIPQKTDLHAAEFVGPYLVARRPDHDRGLWPARRRLGRFARHSKHLVRRLHDQFVIAFVAVAAARFVRDFGQHQRRFDDEVLAVRAVVLVLRQHERMTAGEAAHVAPTVRARPGRAALFHAHAADEIAMLAIGIVARPFEQLALPPVRLPRLVIGRDEARERTREVEIVYHDAAGPQRFVRREIVDVLDVDLPAFRVMRDLVIGLARRLAMPADVIAQDQAMLVVRMLEEPVDPPLLHQTLNEVEIGFAILHLERARLVSSALARHRILVDVEPLLDRVRVIVQDRIDDFDDALVLKNLVVARQSREPQPGAQLDAIDVVAPLAAQEARLDHEPADFARTRANAALRARPDSVELNADRHLRADHRLQVEIRARCQRNMKIVRRAQEQFVRVEFSEVLFTAQRQELERGLTEQPRHRTAADHYRAALIRPSVRKMVWHAVFSLPLT</sequence>
<protein>
    <submittedName>
        <fullName evidence="1">Uncharacterized protein</fullName>
    </submittedName>
</protein>
<organism evidence="1 2">
    <name type="scientific">Burkholderia pseudomallei</name>
    <name type="common">Pseudomonas pseudomallei</name>
    <dbReference type="NCBI Taxonomy" id="28450"/>
    <lineage>
        <taxon>Bacteria</taxon>
        <taxon>Pseudomonadati</taxon>
        <taxon>Pseudomonadota</taxon>
        <taxon>Betaproteobacteria</taxon>
        <taxon>Burkholderiales</taxon>
        <taxon>Burkholderiaceae</taxon>
        <taxon>Burkholderia</taxon>
        <taxon>pseudomallei group</taxon>
    </lineage>
</organism>
<dbReference type="AlphaFoldDB" id="A0AA40MH06"/>
<comment type="caution">
    <text evidence="1">The sequence shown here is derived from an EMBL/GenBank/DDBJ whole genome shotgun (WGS) entry which is preliminary data.</text>
</comment>